<gene>
    <name evidence="2" type="ORF">ABID29_001911</name>
</gene>
<dbReference type="EMBL" id="JBEPLO010000023">
    <property type="protein sequence ID" value="MET3558783.1"/>
    <property type="molecule type" value="Genomic_DNA"/>
</dbReference>
<feature type="transmembrane region" description="Helical" evidence="1">
    <location>
        <begin position="12"/>
        <end position="30"/>
    </location>
</feature>
<accession>A0ABV2FJT8</accession>
<keyword evidence="3" id="KW-1185">Reference proteome</keyword>
<evidence type="ECO:0000313" key="3">
    <source>
        <dbReference type="Proteomes" id="UP001549122"/>
    </source>
</evidence>
<organism evidence="2 3">
    <name type="scientific">Streptococcus rupicaprae</name>
    <dbReference type="NCBI Taxonomy" id="759619"/>
    <lineage>
        <taxon>Bacteria</taxon>
        <taxon>Bacillati</taxon>
        <taxon>Bacillota</taxon>
        <taxon>Bacilli</taxon>
        <taxon>Lactobacillales</taxon>
        <taxon>Streptococcaceae</taxon>
        <taxon>Streptococcus</taxon>
    </lineage>
</organism>
<name>A0ABV2FJT8_9STRE</name>
<keyword evidence="1" id="KW-0472">Membrane</keyword>
<evidence type="ECO:0000256" key="1">
    <source>
        <dbReference type="SAM" id="Phobius"/>
    </source>
</evidence>
<dbReference type="RefSeq" id="WP_354365905.1">
    <property type="nucleotide sequence ID" value="NZ_JBEPLO010000023.1"/>
</dbReference>
<protein>
    <submittedName>
        <fullName evidence="2">Uncharacterized protein</fullName>
    </submittedName>
</protein>
<keyword evidence="1" id="KW-0812">Transmembrane</keyword>
<evidence type="ECO:0000313" key="2">
    <source>
        <dbReference type="EMBL" id="MET3558783.1"/>
    </source>
</evidence>
<reference evidence="2 3" key="1">
    <citation type="submission" date="2024-06" db="EMBL/GenBank/DDBJ databases">
        <title>Genomic Encyclopedia of Type Strains, Phase IV (KMG-IV): sequencing the most valuable type-strain genomes for metagenomic binning, comparative biology and taxonomic classification.</title>
        <authorList>
            <person name="Goeker M."/>
        </authorList>
    </citation>
    <scope>NUCLEOTIDE SEQUENCE [LARGE SCALE GENOMIC DNA]</scope>
    <source>
        <strain evidence="2 3">DSM 28303</strain>
    </source>
</reference>
<sequence length="352" mass="40808">MEYFIKTDIISGILTSIFVTIILASVTWLWKKLIGKVKINRIDIRNAPKTFQGNIIYNSNKPEILKNYIENEIIVENSKDSILIKDLIIGDVKVKKYFCEDIIVQRGFDMEKQQVNFIIFNNGNKTSRSNIIIANIYYINKVVDKTMLLETVPLPQLILKKGDIKKIFSKELDNQNLLRHFSNSLPDYKQSIKLELSVAEGNQILSQIEIPYSTSVKKFVMNLGGGGPVDRTLTPIVELEEPYKQLKYQFRVNQSLYKGVNQIRFNILVDAPCQVQYSVKLLDNNSKVVSKYIKQNITIHFPNYHLISPYDDDMFTYLLNHNINESNYDDVKLKEPRLINTPSKVKKEYNIL</sequence>
<proteinExistence type="predicted"/>
<keyword evidence="1" id="KW-1133">Transmembrane helix</keyword>
<comment type="caution">
    <text evidence="2">The sequence shown here is derived from an EMBL/GenBank/DDBJ whole genome shotgun (WGS) entry which is preliminary data.</text>
</comment>
<dbReference type="Proteomes" id="UP001549122">
    <property type="component" value="Unassembled WGS sequence"/>
</dbReference>